<organism evidence="1 2">
    <name type="scientific">Octopus vulgaris</name>
    <name type="common">Common octopus</name>
    <dbReference type="NCBI Taxonomy" id="6645"/>
    <lineage>
        <taxon>Eukaryota</taxon>
        <taxon>Metazoa</taxon>
        <taxon>Spiralia</taxon>
        <taxon>Lophotrochozoa</taxon>
        <taxon>Mollusca</taxon>
        <taxon>Cephalopoda</taxon>
        <taxon>Coleoidea</taxon>
        <taxon>Octopodiformes</taxon>
        <taxon>Octopoda</taxon>
        <taxon>Incirrata</taxon>
        <taxon>Octopodidae</taxon>
        <taxon>Octopus</taxon>
    </lineage>
</organism>
<evidence type="ECO:0000313" key="1">
    <source>
        <dbReference type="EMBL" id="CAI9715796.1"/>
    </source>
</evidence>
<gene>
    <name evidence="1" type="ORF">OCTVUL_1B024820</name>
</gene>
<evidence type="ECO:0000313" key="2">
    <source>
        <dbReference type="Proteomes" id="UP001162480"/>
    </source>
</evidence>
<name>A0AA36AI44_OCTVU</name>
<protein>
    <submittedName>
        <fullName evidence="1">Uncharacterized protein</fullName>
    </submittedName>
</protein>
<keyword evidence="2" id="KW-1185">Reference proteome</keyword>
<dbReference type="Proteomes" id="UP001162480">
    <property type="component" value="Chromosome 1"/>
</dbReference>
<dbReference type="EMBL" id="OX597814">
    <property type="protein sequence ID" value="CAI9715796.1"/>
    <property type="molecule type" value="Genomic_DNA"/>
</dbReference>
<sequence length="128" mass="14800">MERRAKHCSGLYAKQYLSASDVVKWQPVAAKLNAVSVAEELKRATKRHHNIRERNIAVTSLHYKAWKLSRINGDSAAAQLASHWSTAEITKILTMRRKMENKTRSREKEQQEKIENGWNLLDIGYIQL</sequence>
<reference evidence="1" key="1">
    <citation type="submission" date="2023-08" db="EMBL/GenBank/DDBJ databases">
        <authorList>
            <person name="Alioto T."/>
            <person name="Alioto T."/>
            <person name="Gomez Garrido J."/>
        </authorList>
    </citation>
    <scope>NUCLEOTIDE SEQUENCE</scope>
</reference>
<accession>A0AA36AI44</accession>
<dbReference type="AlphaFoldDB" id="A0AA36AI44"/>
<proteinExistence type="predicted"/>